<dbReference type="EMBL" id="BARV01038707">
    <property type="protein sequence ID" value="GAI50169.1"/>
    <property type="molecule type" value="Genomic_DNA"/>
</dbReference>
<dbReference type="GO" id="GO:0005886">
    <property type="term" value="C:plasma membrane"/>
    <property type="evidence" value="ECO:0007669"/>
    <property type="project" value="UniProtKB-SubCell"/>
</dbReference>
<dbReference type="Pfam" id="PF02653">
    <property type="entry name" value="BPD_transp_2"/>
    <property type="match status" value="1"/>
</dbReference>
<evidence type="ECO:0000256" key="8">
    <source>
        <dbReference type="ARBA" id="ARBA00037998"/>
    </source>
</evidence>
<keyword evidence="5" id="KW-0029">Amino-acid transport</keyword>
<protein>
    <recommendedName>
        <fullName evidence="11">Branched-chain amino acid ABC transporter permease</fullName>
    </recommendedName>
</protein>
<evidence type="ECO:0000256" key="2">
    <source>
        <dbReference type="ARBA" id="ARBA00022448"/>
    </source>
</evidence>
<keyword evidence="6 9" id="KW-1133">Transmembrane helix</keyword>
<keyword evidence="2" id="KW-0813">Transport</keyword>
<evidence type="ECO:0000256" key="4">
    <source>
        <dbReference type="ARBA" id="ARBA00022692"/>
    </source>
</evidence>
<accession>X1R3K0</accession>
<proteinExistence type="inferred from homology"/>
<evidence type="ECO:0000313" key="10">
    <source>
        <dbReference type="EMBL" id="GAI50169.1"/>
    </source>
</evidence>
<dbReference type="AlphaFoldDB" id="X1R3K0"/>
<dbReference type="GO" id="GO:0006865">
    <property type="term" value="P:amino acid transport"/>
    <property type="evidence" value="ECO:0007669"/>
    <property type="project" value="UniProtKB-KW"/>
</dbReference>
<evidence type="ECO:0000256" key="6">
    <source>
        <dbReference type="ARBA" id="ARBA00022989"/>
    </source>
</evidence>
<evidence type="ECO:0000256" key="3">
    <source>
        <dbReference type="ARBA" id="ARBA00022475"/>
    </source>
</evidence>
<sequence length="93" mass="10198">MIQQLILNGMISAGIYALVALGFTIIYRTVKFFHFAHGVVYAAGAYLAYTLAISLNITPVISFFLAAILAGLLGIIIDRLVYKPLRKRKAPNL</sequence>
<feature type="non-terminal residue" evidence="10">
    <location>
        <position position="93"/>
    </location>
</feature>
<dbReference type="PANTHER" id="PTHR11795">
    <property type="entry name" value="BRANCHED-CHAIN AMINO ACID TRANSPORT SYSTEM PERMEASE PROTEIN LIVH"/>
    <property type="match status" value="1"/>
</dbReference>
<feature type="transmembrane region" description="Helical" evidence="9">
    <location>
        <begin position="6"/>
        <end position="27"/>
    </location>
</feature>
<dbReference type="GO" id="GO:0022857">
    <property type="term" value="F:transmembrane transporter activity"/>
    <property type="evidence" value="ECO:0007669"/>
    <property type="project" value="InterPro"/>
</dbReference>
<name>X1R3K0_9ZZZZ</name>
<dbReference type="PANTHER" id="PTHR11795:SF445">
    <property type="entry name" value="AMINO ACID ABC TRANSPORTER PERMEASE PROTEIN"/>
    <property type="match status" value="1"/>
</dbReference>
<evidence type="ECO:0000256" key="9">
    <source>
        <dbReference type="SAM" id="Phobius"/>
    </source>
</evidence>
<comment type="similarity">
    <text evidence="8">Belongs to the binding-protein-dependent transport system permease family. LivHM subfamily.</text>
</comment>
<gene>
    <name evidence="10" type="ORF">S06H3_59549</name>
</gene>
<feature type="transmembrane region" description="Helical" evidence="9">
    <location>
        <begin position="39"/>
        <end position="57"/>
    </location>
</feature>
<feature type="transmembrane region" description="Helical" evidence="9">
    <location>
        <begin position="63"/>
        <end position="82"/>
    </location>
</feature>
<keyword evidence="4 9" id="KW-0812">Transmembrane</keyword>
<evidence type="ECO:0000256" key="7">
    <source>
        <dbReference type="ARBA" id="ARBA00023136"/>
    </source>
</evidence>
<keyword evidence="7 9" id="KW-0472">Membrane</keyword>
<reference evidence="10" key="1">
    <citation type="journal article" date="2014" name="Front. Microbiol.">
        <title>High frequency of phylogenetically diverse reductive dehalogenase-homologous genes in deep subseafloor sedimentary metagenomes.</title>
        <authorList>
            <person name="Kawai M."/>
            <person name="Futagami T."/>
            <person name="Toyoda A."/>
            <person name="Takaki Y."/>
            <person name="Nishi S."/>
            <person name="Hori S."/>
            <person name="Arai W."/>
            <person name="Tsubouchi T."/>
            <person name="Morono Y."/>
            <person name="Uchiyama I."/>
            <person name="Ito T."/>
            <person name="Fujiyama A."/>
            <person name="Inagaki F."/>
            <person name="Takami H."/>
        </authorList>
    </citation>
    <scope>NUCLEOTIDE SEQUENCE</scope>
    <source>
        <strain evidence="10">Expedition CK06-06</strain>
    </source>
</reference>
<dbReference type="InterPro" id="IPR052157">
    <property type="entry name" value="BCAA_transport_permease"/>
</dbReference>
<evidence type="ECO:0000256" key="5">
    <source>
        <dbReference type="ARBA" id="ARBA00022970"/>
    </source>
</evidence>
<organism evidence="10">
    <name type="scientific">marine sediment metagenome</name>
    <dbReference type="NCBI Taxonomy" id="412755"/>
    <lineage>
        <taxon>unclassified sequences</taxon>
        <taxon>metagenomes</taxon>
        <taxon>ecological metagenomes</taxon>
    </lineage>
</organism>
<comment type="caution">
    <text evidence="10">The sequence shown here is derived from an EMBL/GenBank/DDBJ whole genome shotgun (WGS) entry which is preliminary data.</text>
</comment>
<evidence type="ECO:0008006" key="11">
    <source>
        <dbReference type="Google" id="ProtNLM"/>
    </source>
</evidence>
<dbReference type="InterPro" id="IPR001851">
    <property type="entry name" value="ABC_transp_permease"/>
</dbReference>
<keyword evidence="3" id="KW-1003">Cell membrane</keyword>
<evidence type="ECO:0000256" key="1">
    <source>
        <dbReference type="ARBA" id="ARBA00004651"/>
    </source>
</evidence>
<comment type="subcellular location">
    <subcellularLocation>
        <location evidence="1">Cell membrane</location>
        <topology evidence="1">Multi-pass membrane protein</topology>
    </subcellularLocation>
</comment>